<dbReference type="InterPro" id="IPR011249">
    <property type="entry name" value="Metalloenz_LuxS/M16"/>
</dbReference>
<dbReference type="RefSeq" id="WP_072315848.1">
    <property type="nucleotide sequence ID" value="NZ_FPJE01000002.1"/>
</dbReference>
<dbReference type="Proteomes" id="UP000182248">
    <property type="component" value="Unassembled WGS sequence"/>
</dbReference>
<organism evidence="4 5">
    <name type="scientific">Sinomicrobium oceani</name>
    <dbReference type="NCBI Taxonomy" id="1150368"/>
    <lineage>
        <taxon>Bacteria</taxon>
        <taxon>Pseudomonadati</taxon>
        <taxon>Bacteroidota</taxon>
        <taxon>Flavobacteriia</taxon>
        <taxon>Flavobacteriales</taxon>
        <taxon>Flavobacteriaceae</taxon>
        <taxon>Sinomicrobium</taxon>
    </lineage>
</organism>
<dbReference type="Gene3D" id="3.30.830.10">
    <property type="entry name" value="Metalloenzyme, LuxS/M16 peptidase-like"/>
    <property type="match status" value="2"/>
</dbReference>
<dbReference type="SUPFAM" id="SSF63411">
    <property type="entry name" value="LuxS/MPP-like metallohydrolase"/>
    <property type="match status" value="2"/>
</dbReference>
<keyword evidence="1" id="KW-0732">Signal</keyword>
<dbReference type="InterPro" id="IPR050361">
    <property type="entry name" value="MPP/UQCRC_Complex"/>
</dbReference>
<keyword evidence="5" id="KW-1185">Reference proteome</keyword>
<dbReference type="EMBL" id="FPJE01000002">
    <property type="protein sequence ID" value="SFW20861.1"/>
    <property type="molecule type" value="Genomic_DNA"/>
</dbReference>
<protein>
    <submittedName>
        <fullName evidence="4">Predicted Zn-dependent peptidase</fullName>
    </submittedName>
</protein>
<accession>A0A1K1MCM1</accession>
<dbReference type="InterPro" id="IPR007863">
    <property type="entry name" value="Peptidase_M16_C"/>
</dbReference>
<dbReference type="InterPro" id="IPR011765">
    <property type="entry name" value="Pept_M16_N"/>
</dbReference>
<dbReference type="OrthoDB" id="9811314at2"/>
<dbReference type="PANTHER" id="PTHR11851:SF224">
    <property type="entry name" value="PROCESSING PROTEASE"/>
    <property type="match status" value="1"/>
</dbReference>
<feature type="signal peptide" evidence="1">
    <location>
        <begin position="1"/>
        <end position="19"/>
    </location>
</feature>
<reference evidence="4 5" key="1">
    <citation type="submission" date="2016-11" db="EMBL/GenBank/DDBJ databases">
        <authorList>
            <person name="Jaros S."/>
            <person name="Januszkiewicz K."/>
            <person name="Wedrychowicz H."/>
        </authorList>
    </citation>
    <scope>NUCLEOTIDE SEQUENCE [LARGE SCALE GENOMIC DNA]</scope>
    <source>
        <strain evidence="4 5">CGMCC 1.12145</strain>
    </source>
</reference>
<evidence type="ECO:0000256" key="1">
    <source>
        <dbReference type="SAM" id="SignalP"/>
    </source>
</evidence>
<dbReference type="Pfam" id="PF00675">
    <property type="entry name" value="Peptidase_M16"/>
    <property type="match status" value="1"/>
</dbReference>
<evidence type="ECO:0000313" key="4">
    <source>
        <dbReference type="EMBL" id="SFW20861.1"/>
    </source>
</evidence>
<dbReference type="Pfam" id="PF05193">
    <property type="entry name" value="Peptidase_M16_C"/>
    <property type="match status" value="1"/>
</dbReference>
<evidence type="ECO:0000259" key="2">
    <source>
        <dbReference type="Pfam" id="PF00675"/>
    </source>
</evidence>
<sequence length="462" mass="51139">MKKYILHIIAAVFVLTAYAQEKEQPPKGGAPKDFTLPEKQEVTLDNGLKLVMIPYGAIPKATINIMVKTGNIHEKENEIWLSDLLGNLMQEGSTSRNALAVSEAMASMGGDLGISVSSHATTLRTAVLSEFAPEAIATMADVLLHPAWPEAELPRLKNDMKRNLSVRMSRPQAQVTKAFYGALYPDHPYGRVYPTDDMIDSYTIDGIKKFYSENFGAGRTVIYVVGKFDTGAVEKAVKDAFSSWTAGPEVSYPEAQAVTGHSVKIIDRPGAPQSTIMYGLPSVDPSNPDYLAMDITNSLLGGSFGSRITSNIREDKGYTYSPYSNLDSRYKTGVWYESADVTSEFTGPSIGEIRKEIEKLQNEAPTEEELEGIKNYESGLFVLQNSTPGGMISQLSFLDLHELPESWLQEKVKNIYAITPEKVREMTKKYIRPEDMTLIVVGDKEKIKDQVEETIAPEKLKK</sequence>
<proteinExistence type="predicted"/>
<feature type="domain" description="Peptidase M16 N-terminal" evidence="2">
    <location>
        <begin position="59"/>
        <end position="191"/>
    </location>
</feature>
<dbReference type="STRING" id="1150368.SAMN02927921_00565"/>
<gene>
    <name evidence="4" type="ORF">SAMN02927921_00565</name>
</gene>
<dbReference type="AlphaFoldDB" id="A0A1K1MCM1"/>
<evidence type="ECO:0000259" key="3">
    <source>
        <dbReference type="Pfam" id="PF05193"/>
    </source>
</evidence>
<name>A0A1K1MCM1_9FLAO</name>
<evidence type="ECO:0000313" key="5">
    <source>
        <dbReference type="Proteomes" id="UP000182248"/>
    </source>
</evidence>
<dbReference type="PANTHER" id="PTHR11851">
    <property type="entry name" value="METALLOPROTEASE"/>
    <property type="match status" value="1"/>
</dbReference>
<feature type="domain" description="Peptidase M16 C-terminal" evidence="3">
    <location>
        <begin position="203"/>
        <end position="375"/>
    </location>
</feature>
<feature type="chain" id="PRO_5013380831" evidence="1">
    <location>
        <begin position="20"/>
        <end position="462"/>
    </location>
</feature>
<dbReference type="GO" id="GO:0046872">
    <property type="term" value="F:metal ion binding"/>
    <property type="evidence" value="ECO:0007669"/>
    <property type="project" value="InterPro"/>
</dbReference>